<keyword evidence="1" id="KW-1133">Transmembrane helix</keyword>
<gene>
    <name evidence="2" type="ORF">LEL_02465</name>
</gene>
<accession>A0A168IA48</accession>
<evidence type="ECO:0000313" key="3">
    <source>
        <dbReference type="Proteomes" id="UP000076881"/>
    </source>
</evidence>
<dbReference type="EMBL" id="AZHF01000002">
    <property type="protein sequence ID" value="OAA78979.1"/>
    <property type="molecule type" value="Genomic_DNA"/>
</dbReference>
<evidence type="ECO:0000256" key="1">
    <source>
        <dbReference type="SAM" id="Phobius"/>
    </source>
</evidence>
<sequence>MAAQLAKPADMSWPVWAAHHWVASILAYGAFCNVLVFYYLEKDRWLRRATTLPHAAEARPEVVRSYLAAVLARSGGVSKSDAAGFVEQWPFSSMKDTEEAEVAWFQTVFGERRGALLHQRVRADVARRRSSPARDLSMFSRKASTLH</sequence>
<dbReference type="AlphaFoldDB" id="A0A168IA48"/>
<organism evidence="2 3">
    <name type="scientific">Akanthomyces lecanii RCEF 1005</name>
    <dbReference type="NCBI Taxonomy" id="1081108"/>
    <lineage>
        <taxon>Eukaryota</taxon>
        <taxon>Fungi</taxon>
        <taxon>Dikarya</taxon>
        <taxon>Ascomycota</taxon>
        <taxon>Pezizomycotina</taxon>
        <taxon>Sordariomycetes</taxon>
        <taxon>Hypocreomycetidae</taxon>
        <taxon>Hypocreales</taxon>
        <taxon>Cordycipitaceae</taxon>
        <taxon>Akanthomyces</taxon>
        <taxon>Cordyceps confragosa</taxon>
    </lineage>
</organism>
<feature type="transmembrane region" description="Helical" evidence="1">
    <location>
        <begin position="20"/>
        <end position="40"/>
    </location>
</feature>
<keyword evidence="3" id="KW-1185">Reference proteome</keyword>
<reference evidence="2 3" key="1">
    <citation type="journal article" date="2016" name="Genome Biol. Evol.">
        <title>Divergent and convergent evolution of fungal pathogenicity.</title>
        <authorList>
            <person name="Shang Y."/>
            <person name="Xiao G."/>
            <person name="Zheng P."/>
            <person name="Cen K."/>
            <person name="Zhan S."/>
            <person name="Wang C."/>
        </authorList>
    </citation>
    <scope>NUCLEOTIDE SEQUENCE [LARGE SCALE GENOMIC DNA]</scope>
    <source>
        <strain evidence="2 3">RCEF 1005</strain>
    </source>
</reference>
<evidence type="ECO:0000313" key="2">
    <source>
        <dbReference type="EMBL" id="OAA78979.1"/>
    </source>
</evidence>
<comment type="caution">
    <text evidence="2">The sequence shown here is derived from an EMBL/GenBank/DDBJ whole genome shotgun (WGS) entry which is preliminary data.</text>
</comment>
<proteinExistence type="predicted"/>
<dbReference type="Proteomes" id="UP000076881">
    <property type="component" value="Unassembled WGS sequence"/>
</dbReference>
<protein>
    <submittedName>
        <fullName evidence="2">Uncharacterized protein</fullName>
    </submittedName>
</protein>
<keyword evidence="1" id="KW-0472">Membrane</keyword>
<keyword evidence="1" id="KW-0812">Transmembrane</keyword>
<name>A0A168IA48_CORDF</name>